<dbReference type="GO" id="GO:0005634">
    <property type="term" value="C:nucleus"/>
    <property type="evidence" value="ECO:0007669"/>
    <property type="project" value="UniProtKB-UniRule"/>
</dbReference>
<feature type="region of interest" description="Disordered" evidence="4">
    <location>
        <begin position="25"/>
        <end position="49"/>
    </location>
</feature>
<dbReference type="InterPro" id="IPR009071">
    <property type="entry name" value="HMG_box_dom"/>
</dbReference>
<proteinExistence type="predicted"/>
<feature type="region of interest" description="Disordered" evidence="4">
    <location>
        <begin position="115"/>
        <end position="141"/>
    </location>
</feature>
<dbReference type="SMART" id="SM00398">
    <property type="entry name" value="HMG"/>
    <property type="match status" value="1"/>
</dbReference>
<dbReference type="PANTHER" id="PTHR45789">
    <property type="entry name" value="FI18025P1"/>
    <property type="match status" value="1"/>
</dbReference>
<accession>A0A2R3STX5</accession>
<keyword evidence="1 3" id="KW-0238">DNA-binding</keyword>
<gene>
    <name evidence="6" type="primary">pdd1</name>
</gene>
<dbReference type="SUPFAM" id="SSF47095">
    <property type="entry name" value="HMG-box"/>
    <property type="match status" value="1"/>
</dbReference>
<name>A0A2R3STX5_FLAVE</name>
<sequence length="384" mass="42473">MPPSRTLSSSPTEIVWTLPNSSFGQLDTAPGSTTTKHAKKKPATHIPRPPNAFILFRSSFIKSQHVSTDVETNHSTLSKIIGMTWQGMKDEERKVWHDKARVALEEHRKRFPAYAFRPSGGGAKGGTPDGGGGGVKRRKVREVEPKDTKRCQKIAELLVEGLKGATLDDAIREFDKTHVKEIVTRFEVPITESAYRKKEEKKAAQDVKVIVDVKKEPTVEEMVDQQLYYPDPANDYSYCHTPTSPYPNTPISSYPTSPIDHNSPVDMTSFPCSPSAHSSYPCSPAADNFFNPEFVGSCQLPYPPAPSYDTLSPPSYELDAPVPGFLPPPESVLDSFFSNASDTFTFEFPGAPDGEFLTDFMDFEMPMPLNPTWNMNGEGSGLAF</sequence>
<dbReference type="AlphaFoldDB" id="A0A2R3STX5"/>
<dbReference type="SMR" id="A0A2R3STX5"/>
<evidence type="ECO:0000313" key="6">
    <source>
        <dbReference type="EMBL" id="AVP77533.1"/>
    </source>
</evidence>
<evidence type="ECO:0000256" key="1">
    <source>
        <dbReference type="ARBA" id="ARBA00023125"/>
    </source>
</evidence>
<dbReference type="GO" id="GO:0000981">
    <property type="term" value="F:DNA-binding transcription factor activity, RNA polymerase II-specific"/>
    <property type="evidence" value="ECO:0007669"/>
    <property type="project" value="TreeGrafter"/>
</dbReference>
<dbReference type="InterPro" id="IPR051356">
    <property type="entry name" value="SOX/SOX-like_TF"/>
</dbReference>
<dbReference type="Pfam" id="PF00505">
    <property type="entry name" value="HMG_box"/>
    <property type="match status" value="1"/>
</dbReference>
<feature type="compositionally biased region" description="Gly residues" evidence="4">
    <location>
        <begin position="119"/>
        <end position="134"/>
    </location>
</feature>
<evidence type="ECO:0000256" key="2">
    <source>
        <dbReference type="ARBA" id="ARBA00023242"/>
    </source>
</evidence>
<feature type="domain" description="HMG box" evidence="5">
    <location>
        <begin position="46"/>
        <end position="115"/>
    </location>
</feature>
<dbReference type="CDD" id="cd01389">
    <property type="entry name" value="HMG-box_ROX1-like"/>
    <property type="match status" value="1"/>
</dbReference>
<evidence type="ECO:0000259" key="5">
    <source>
        <dbReference type="PROSITE" id="PS50118"/>
    </source>
</evidence>
<protein>
    <submittedName>
        <fullName evidence="6">Primordium development defect 1</fullName>
    </submittedName>
</protein>
<evidence type="ECO:0000256" key="4">
    <source>
        <dbReference type="SAM" id="MobiDB-lite"/>
    </source>
</evidence>
<dbReference type="EMBL" id="MG264427">
    <property type="protein sequence ID" value="AVP77533.1"/>
    <property type="molecule type" value="Genomic_DNA"/>
</dbReference>
<organism evidence="6">
    <name type="scientific">Flammulina velutipes</name>
    <name type="common">Agaricus velutipes</name>
    <dbReference type="NCBI Taxonomy" id="38945"/>
    <lineage>
        <taxon>Eukaryota</taxon>
        <taxon>Fungi</taxon>
        <taxon>Dikarya</taxon>
        <taxon>Basidiomycota</taxon>
        <taxon>Agaricomycotina</taxon>
        <taxon>Agaricomycetes</taxon>
        <taxon>Agaricomycetidae</taxon>
        <taxon>Agaricales</taxon>
        <taxon>Marasmiineae</taxon>
        <taxon>Physalacriaceae</taxon>
        <taxon>Flammulina</taxon>
    </lineage>
</organism>
<reference evidence="6" key="1">
    <citation type="submission" date="2017-10" db="EMBL/GenBank/DDBJ databases">
        <title>The clone of pdd1 in Flammulina velutipes.</title>
        <authorList>
            <person name="Wu T."/>
            <person name="Chen B."/>
            <person name="Xie B."/>
            <person name="Li S."/>
        </authorList>
    </citation>
    <scope>NUCLEOTIDE SEQUENCE</scope>
    <source>
        <strain evidence="6">L11</strain>
    </source>
</reference>
<dbReference type="GO" id="GO:0000978">
    <property type="term" value="F:RNA polymerase II cis-regulatory region sequence-specific DNA binding"/>
    <property type="evidence" value="ECO:0007669"/>
    <property type="project" value="TreeGrafter"/>
</dbReference>
<keyword evidence="2 3" id="KW-0539">Nucleus</keyword>
<dbReference type="InterPro" id="IPR036910">
    <property type="entry name" value="HMG_box_dom_sf"/>
</dbReference>
<dbReference type="PROSITE" id="PS50118">
    <property type="entry name" value="HMG_BOX_2"/>
    <property type="match status" value="1"/>
</dbReference>
<dbReference type="PANTHER" id="PTHR45789:SF2">
    <property type="entry name" value="FI18025P1"/>
    <property type="match status" value="1"/>
</dbReference>
<dbReference type="Gene3D" id="1.10.30.10">
    <property type="entry name" value="High mobility group box domain"/>
    <property type="match status" value="1"/>
</dbReference>
<evidence type="ECO:0000256" key="3">
    <source>
        <dbReference type="PROSITE-ProRule" id="PRU00267"/>
    </source>
</evidence>
<feature type="DNA-binding region" description="HMG box" evidence="3">
    <location>
        <begin position="46"/>
        <end position="115"/>
    </location>
</feature>